<sequence>MQTFFTLTSALLAASAHAYYYIATDGSGDAFYAAPVLFEQAALTPNNTNTIPFTIDSSEGWSWRVNITNVAVPNATAASSGDGASLTPDPHVAYTTYDLRWPNSGTLNDQLISMANTSGAASSGLDMCAYVTTGIVAKQAQSNCSSALGDQCVQSILNDLANSPNAATCGWAPMATLQGCENVFVNATNGLYTLGFTLGNSTASSNSTAQALQPNEAFFYSTSEAIAATNLTYLDAQKQALQLMILQVGGQSQVLCMSFNDETSNTTSSASPSSITSAAPSSTSHSAAVAGAERMVGFGVVGMAGLAAGFSLLRAPIRLALLWHRHRASTLPSPTCQRRAYANDGAARNEAHPFKSYHIDPLNAPLRPAQPPAHPSAPADPIPSERTTAEEAKLAKFRTVFGSGRPDLSDRKRSIEGKSRLVAGVLVPPRPEEPENCCMSGCVNCVWDLFRDEMEEWAARSGETRAKMKMMEGTGVGGDRGRVGVGEGAARHIGGSMDDDGGGSETGWAGSDGGSGEQEGDVDLFADIPVGIREFMKTEKKLKQKQKQKQSGKVAG</sequence>
<dbReference type="Proteomes" id="UP001175353">
    <property type="component" value="Unassembled WGS sequence"/>
</dbReference>
<evidence type="ECO:0000256" key="2">
    <source>
        <dbReference type="SAM" id="SignalP"/>
    </source>
</evidence>
<dbReference type="PANTHER" id="PTHR21193">
    <property type="entry name" value="OXIDOREDUCTASE-LIKE DOMAIN-CONTAINING PROTEIN 1"/>
    <property type="match status" value="1"/>
</dbReference>
<feature type="signal peptide" evidence="2">
    <location>
        <begin position="1"/>
        <end position="18"/>
    </location>
</feature>
<dbReference type="InterPro" id="IPR019180">
    <property type="entry name" value="Oxidoreductase-like_N"/>
</dbReference>
<dbReference type="Pfam" id="PF09791">
    <property type="entry name" value="Oxidored-like"/>
    <property type="match status" value="1"/>
</dbReference>
<keyword evidence="5" id="KW-1185">Reference proteome</keyword>
<evidence type="ECO:0000256" key="1">
    <source>
        <dbReference type="SAM" id="MobiDB-lite"/>
    </source>
</evidence>
<feature type="region of interest" description="Disordered" evidence="1">
    <location>
        <begin position="492"/>
        <end position="523"/>
    </location>
</feature>
<accession>A0AAN6KMD0</accession>
<dbReference type="EMBL" id="JAUJLE010000070">
    <property type="protein sequence ID" value="KAK0990574.1"/>
    <property type="molecule type" value="Genomic_DNA"/>
</dbReference>
<dbReference type="PANTHER" id="PTHR21193:SF3">
    <property type="entry name" value="OXIDOREDUCTASE-LIKE DOMAIN-CONTAINING PROTEIN 1"/>
    <property type="match status" value="1"/>
</dbReference>
<reference evidence="4" key="1">
    <citation type="submission" date="2023-06" db="EMBL/GenBank/DDBJ databases">
        <title>Black Yeasts Isolated from many extreme environments.</title>
        <authorList>
            <person name="Coleine C."/>
            <person name="Stajich J.E."/>
            <person name="Selbmann L."/>
        </authorList>
    </citation>
    <scope>NUCLEOTIDE SEQUENCE</scope>
    <source>
        <strain evidence="4">CCFEE 5200</strain>
    </source>
</reference>
<evidence type="ECO:0000313" key="5">
    <source>
        <dbReference type="Proteomes" id="UP001175353"/>
    </source>
</evidence>
<feature type="chain" id="PRO_5042870316" description="Oxidoreductase-like domain-containing protein" evidence="2">
    <location>
        <begin position="19"/>
        <end position="556"/>
    </location>
</feature>
<feature type="domain" description="Oxidoreductase-like" evidence="3">
    <location>
        <begin position="422"/>
        <end position="464"/>
    </location>
</feature>
<comment type="caution">
    <text evidence="4">The sequence shown here is derived from an EMBL/GenBank/DDBJ whole genome shotgun (WGS) entry which is preliminary data.</text>
</comment>
<gene>
    <name evidence="4" type="ORF">LTR91_008887</name>
</gene>
<evidence type="ECO:0000259" key="3">
    <source>
        <dbReference type="Pfam" id="PF09791"/>
    </source>
</evidence>
<organism evidence="4 5">
    <name type="scientific">Friedmanniomyces endolithicus</name>
    <dbReference type="NCBI Taxonomy" id="329885"/>
    <lineage>
        <taxon>Eukaryota</taxon>
        <taxon>Fungi</taxon>
        <taxon>Dikarya</taxon>
        <taxon>Ascomycota</taxon>
        <taxon>Pezizomycotina</taxon>
        <taxon>Dothideomycetes</taxon>
        <taxon>Dothideomycetidae</taxon>
        <taxon>Mycosphaerellales</taxon>
        <taxon>Teratosphaeriaceae</taxon>
        <taxon>Friedmanniomyces</taxon>
    </lineage>
</organism>
<proteinExistence type="predicted"/>
<feature type="region of interest" description="Disordered" evidence="1">
    <location>
        <begin position="357"/>
        <end position="386"/>
    </location>
</feature>
<dbReference type="GO" id="GO:0005739">
    <property type="term" value="C:mitochondrion"/>
    <property type="evidence" value="ECO:0007669"/>
    <property type="project" value="TreeGrafter"/>
</dbReference>
<feature type="compositionally biased region" description="Pro residues" evidence="1">
    <location>
        <begin position="368"/>
        <end position="381"/>
    </location>
</feature>
<name>A0AAN6KMD0_9PEZI</name>
<evidence type="ECO:0000313" key="4">
    <source>
        <dbReference type="EMBL" id="KAK0990574.1"/>
    </source>
</evidence>
<dbReference type="AlphaFoldDB" id="A0AAN6KMD0"/>
<protein>
    <recommendedName>
        <fullName evidence="3">Oxidoreductase-like domain-containing protein</fullName>
    </recommendedName>
</protein>
<dbReference type="InterPro" id="IPR039251">
    <property type="entry name" value="OXLD1"/>
</dbReference>
<keyword evidence="2" id="KW-0732">Signal</keyword>